<evidence type="ECO:0000313" key="4">
    <source>
        <dbReference type="Proteomes" id="UP001152519"/>
    </source>
</evidence>
<dbReference type="AlphaFoldDB" id="A0A9W4DV04"/>
<organism evidence="3 4">
    <name type="scientific">Actinacidiphila cocklensis</name>
    <dbReference type="NCBI Taxonomy" id="887465"/>
    <lineage>
        <taxon>Bacteria</taxon>
        <taxon>Bacillati</taxon>
        <taxon>Actinomycetota</taxon>
        <taxon>Actinomycetes</taxon>
        <taxon>Kitasatosporales</taxon>
        <taxon>Streptomycetaceae</taxon>
        <taxon>Actinacidiphila</taxon>
    </lineage>
</organism>
<dbReference type="RefSeq" id="WP_251493671.1">
    <property type="nucleotide sequence ID" value="NZ_CAJSLV010000068.1"/>
</dbReference>
<feature type="region of interest" description="Disordered" evidence="1">
    <location>
        <begin position="36"/>
        <end position="90"/>
    </location>
</feature>
<sequence>MNSLSRRPLRRVLLSTLVTVTGLLLLLSLKPHATGGAAAGSAAAPAPAPTATASPGPGSGSGSGSGAASGAGSGAGSGTRTVDGDTVQTRYGPVQLRVTLHSGRITAVTAVQTPEDNPRDQEITGFAVPQLTQEALAAQSAQIDTVSGATYTSEGYIQSLQSALDRAGG</sequence>
<dbReference type="SMART" id="SM00900">
    <property type="entry name" value="FMN_bind"/>
    <property type="match status" value="1"/>
</dbReference>
<dbReference type="Proteomes" id="UP001152519">
    <property type="component" value="Unassembled WGS sequence"/>
</dbReference>
<proteinExistence type="predicted"/>
<keyword evidence="3" id="KW-0282">Flagellum</keyword>
<name>A0A9W4DV04_9ACTN</name>
<dbReference type="Gene3D" id="3.90.1010.20">
    <property type="match status" value="1"/>
</dbReference>
<protein>
    <submittedName>
        <fullName evidence="3">Flagellar hook-length control protein fliK</fullName>
    </submittedName>
</protein>
<dbReference type="Pfam" id="PF04205">
    <property type="entry name" value="FMN_bind"/>
    <property type="match status" value="1"/>
</dbReference>
<dbReference type="GO" id="GO:0016020">
    <property type="term" value="C:membrane"/>
    <property type="evidence" value="ECO:0007669"/>
    <property type="project" value="InterPro"/>
</dbReference>
<gene>
    <name evidence="3" type="ORF">SCOCK_380074</name>
</gene>
<evidence type="ECO:0000256" key="1">
    <source>
        <dbReference type="SAM" id="MobiDB-lite"/>
    </source>
</evidence>
<keyword evidence="3" id="KW-0969">Cilium</keyword>
<feature type="compositionally biased region" description="Low complexity" evidence="1">
    <location>
        <begin position="36"/>
        <end position="56"/>
    </location>
</feature>
<feature type="compositionally biased region" description="Gly residues" evidence="1">
    <location>
        <begin position="57"/>
        <end position="77"/>
    </location>
</feature>
<evidence type="ECO:0000259" key="2">
    <source>
        <dbReference type="SMART" id="SM00900"/>
    </source>
</evidence>
<evidence type="ECO:0000313" key="3">
    <source>
        <dbReference type="EMBL" id="CAG6395997.1"/>
    </source>
</evidence>
<reference evidence="3" key="1">
    <citation type="submission" date="2021-05" db="EMBL/GenBank/DDBJ databases">
        <authorList>
            <person name="Arsene-Ploetze F."/>
        </authorList>
    </citation>
    <scope>NUCLEOTIDE SEQUENCE</scope>
    <source>
        <strain evidence="3">DSM 42138</strain>
    </source>
</reference>
<feature type="domain" description="FMN-binding" evidence="2">
    <location>
        <begin position="90"/>
        <end position="167"/>
    </location>
</feature>
<dbReference type="EMBL" id="CAJSLV010000068">
    <property type="protein sequence ID" value="CAG6395997.1"/>
    <property type="molecule type" value="Genomic_DNA"/>
</dbReference>
<dbReference type="InterPro" id="IPR007329">
    <property type="entry name" value="FMN-bd"/>
</dbReference>
<keyword evidence="4" id="KW-1185">Reference proteome</keyword>
<dbReference type="GO" id="GO:0010181">
    <property type="term" value="F:FMN binding"/>
    <property type="evidence" value="ECO:0007669"/>
    <property type="project" value="InterPro"/>
</dbReference>
<accession>A0A9W4DV04</accession>
<comment type="caution">
    <text evidence="3">The sequence shown here is derived from an EMBL/GenBank/DDBJ whole genome shotgun (WGS) entry which is preliminary data.</text>
</comment>
<keyword evidence="3" id="KW-0966">Cell projection</keyword>